<name>A0A1G6NIB0_9BACI</name>
<evidence type="ECO:0000256" key="5">
    <source>
        <dbReference type="ARBA" id="ARBA00023136"/>
    </source>
</evidence>
<evidence type="ECO:0000256" key="1">
    <source>
        <dbReference type="ARBA" id="ARBA00004370"/>
    </source>
</evidence>
<gene>
    <name evidence="8" type="ORF">SAMN05421663_103301</name>
</gene>
<dbReference type="Gene3D" id="3.30.70.2110">
    <property type="match status" value="1"/>
</dbReference>
<dbReference type="Gene3D" id="2.20.70.70">
    <property type="match status" value="1"/>
</dbReference>
<dbReference type="PANTHER" id="PTHR30627:SF26">
    <property type="entry name" value="PENICILLIN-BINDING PROTEIN 2B"/>
    <property type="match status" value="1"/>
</dbReference>
<dbReference type="GO" id="GO:0071555">
    <property type="term" value="P:cell wall organization"/>
    <property type="evidence" value="ECO:0007669"/>
    <property type="project" value="TreeGrafter"/>
</dbReference>
<dbReference type="SUPFAM" id="SSF54184">
    <property type="entry name" value="Penicillin-binding protein 2x (pbp-2x), c-terminal domain"/>
    <property type="match status" value="2"/>
</dbReference>
<feature type="domain" description="PASTA" evidence="7">
    <location>
        <begin position="597"/>
        <end position="657"/>
    </location>
</feature>
<evidence type="ECO:0000256" key="6">
    <source>
        <dbReference type="ARBA" id="ARBA00034000"/>
    </source>
</evidence>
<accession>A0A1G6NIB0</accession>
<dbReference type="RefSeq" id="WP_093726697.1">
    <property type="nucleotide sequence ID" value="NZ_FMZB01000003.1"/>
</dbReference>
<evidence type="ECO:0000256" key="2">
    <source>
        <dbReference type="ARBA" id="ARBA00004752"/>
    </source>
</evidence>
<dbReference type="GO" id="GO:0009252">
    <property type="term" value="P:peptidoglycan biosynthetic process"/>
    <property type="evidence" value="ECO:0007669"/>
    <property type="project" value="UniProtKB-UniPathway"/>
</dbReference>
<evidence type="ECO:0000259" key="7">
    <source>
        <dbReference type="PROSITE" id="PS51178"/>
    </source>
</evidence>
<dbReference type="InterPro" id="IPR005311">
    <property type="entry name" value="PBP_dimer"/>
</dbReference>
<dbReference type="EC" id="3.4.16.4" evidence="4"/>
<comment type="subcellular location">
    <subcellularLocation>
        <location evidence="1">Membrane</location>
    </subcellularLocation>
</comment>
<dbReference type="Gene3D" id="3.40.710.10">
    <property type="entry name" value="DD-peptidase/beta-lactamase superfamily"/>
    <property type="match status" value="1"/>
</dbReference>
<dbReference type="InterPro" id="IPR001460">
    <property type="entry name" value="PCN-bd_Tpept"/>
</dbReference>
<sequence length="713" mass="78651">MKSNKTSQRMAMVLLSFFAVIFLVLAGRFLFIQASGEVAGVNLKEFAESKRTDSYTLEATRGKILDRNGMELAYDQPTYSIYAIVSEKYSADKKHPIHVTDVDKTAEEIAAIIDADSADLKERLQKGIDDGLWQVEFGSAGSGLSQDQKKQIEDLELPGIQFTEEAERFYPNGTFASQIIGLAQRKDGVITGLTGIEQQLNDQLSGKNGSISYERDGYGYKLLNPSEEVQAAHDGDNVYLTIDQKIQTLLEDTLTQVNKKWNPKKISAVVMNPKTGEIVAMSNRPSYDPNNPENVENWYNDAISNPVEPGSTMKMFTVASAIEEGKWNPDEKYQSGSFKPDSKTKISDWNENGWGSITYLEGMQRSSNVMVANLVANKIGEDKFLEYLKKFHFDQKTGIDLPGEIPGTILYNYQSEKISTSYGQGTTATPIQMITAASAIANDGNMVTPHIIDKIVDPDTKKVVEQKKTEVQGKPISKGTADETLKILESVVTSEHGTGKPYKLDDYSVAGKTGTAQIPNPNGGGYMEDRKNNYLYSFLGMAPADDPELIMYVSVQQPELKVTETGSEPVAFIFKNVMENALHYMDISPDQTDNQEEVTEKHVPDIDGMSTRAAKKALEETGMEVVVVGEGDKVASTNVQSGDAVIEGERAVIVTDEPTMPDIKGWSMREVLELGELLELDVETIDTGYAKTQSIKKGTKLNKNDYLAVEFST</sequence>
<dbReference type="STRING" id="361279.SAMN05421663_103301"/>
<dbReference type="SUPFAM" id="SSF56519">
    <property type="entry name" value="Penicillin binding protein dimerisation domain"/>
    <property type="match status" value="1"/>
</dbReference>
<comment type="similarity">
    <text evidence="3">Belongs to the transpeptidase family.</text>
</comment>
<proteinExistence type="inferred from homology"/>
<evidence type="ECO:0000313" key="9">
    <source>
        <dbReference type="Proteomes" id="UP000198666"/>
    </source>
</evidence>
<reference evidence="9" key="1">
    <citation type="submission" date="2016-10" db="EMBL/GenBank/DDBJ databases">
        <authorList>
            <person name="Varghese N."/>
            <person name="Submissions S."/>
        </authorList>
    </citation>
    <scope>NUCLEOTIDE SEQUENCE [LARGE SCALE GENOMIC DNA]</scope>
    <source>
        <strain evidence="9">DSM 21620</strain>
    </source>
</reference>
<dbReference type="Pfam" id="PF00905">
    <property type="entry name" value="Transpeptidase"/>
    <property type="match status" value="1"/>
</dbReference>
<organism evidence="8 9">
    <name type="scientific">Terribacillus halophilus</name>
    <dbReference type="NCBI Taxonomy" id="361279"/>
    <lineage>
        <taxon>Bacteria</taxon>
        <taxon>Bacillati</taxon>
        <taxon>Bacillota</taxon>
        <taxon>Bacilli</taxon>
        <taxon>Bacillales</taxon>
        <taxon>Bacillaceae</taxon>
        <taxon>Terribacillus</taxon>
    </lineage>
</organism>
<dbReference type="EMBL" id="FMZB01000003">
    <property type="protein sequence ID" value="SDC67036.1"/>
    <property type="molecule type" value="Genomic_DNA"/>
</dbReference>
<dbReference type="InterPro" id="IPR036138">
    <property type="entry name" value="PBP_dimer_sf"/>
</dbReference>
<comment type="pathway">
    <text evidence="2">Cell wall biogenesis; peptidoglycan biosynthesis.</text>
</comment>
<feature type="domain" description="PASTA" evidence="7">
    <location>
        <begin position="658"/>
        <end position="713"/>
    </location>
</feature>
<dbReference type="GO" id="GO:0008658">
    <property type="term" value="F:penicillin binding"/>
    <property type="evidence" value="ECO:0007669"/>
    <property type="project" value="InterPro"/>
</dbReference>
<dbReference type="PANTHER" id="PTHR30627">
    <property type="entry name" value="PEPTIDOGLYCAN D,D-TRANSPEPTIDASE"/>
    <property type="match status" value="1"/>
</dbReference>
<dbReference type="Pfam" id="PF03793">
    <property type="entry name" value="PASTA"/>
    <property type="match status" value="2"/>
</dbReference>
<dbReference type="SUPFAM" id="SSF56601">
    <property type="entry name" value="beta-lactamase/transpeptidase-like"/>
    <property type="match status" value="1"/>
</dbReference>
<keyword evidence="5" id="KW-0472">Membrane</keyword>
<evidence type="ECO:0000256" key="3">
    <source>
        <dbReference type="ARBA" id="ARBA00007171"/>
    </source>
</evidence>
<dbReference type="Pfam" id="PF03717">
    <property type="entry name" value="PBP_dimer"/>
    <property type="match status" value="1"/>
</dbReference>
<dbReference type="GO" id="GO:0005886">
    <property type="term" value="C:plasma membrane"/>
    <property type="evidence" value="ECO:0007669"/>
    <property type="project" value="TreeGrafter"/>
</dbReference>
<dbReference type="InterPro" id="IPR050515">
    <property type="entry name" value="Beta-lactam/transpept"/>
</dbReference>
<dbReference type="InterPro" id="IPR005543">
    <property type="entry name" value="PASTA_dom"/>
</dbReference>
<dbReference type="OrthoDB" id="9804124at2"/>
<protein>
    <recommendedName>
        <fullName evidence="4">serine-type D-Ala-D-Ala carboxypeptidase</fullName>
        <ecNumber evidence="4">3.4.16.4</ecNumber>
    </recommendedName>
</protein>
<dbReference type="PROSITE" id="PS51178">
    <property type="entry name" value="PASTA"/>
    <property type="match status" value="2"/>
</dbReference>
<dbReference type="CDD" id="cd06576">
    <property type="entry name" value="PASTA_Pbp2x-like_1"/>
    <property type="match status" value="1"/>
</dbReference>
<dbReference type="Gene3D" id="3.90.1310.10">
    <property type="entry name" value="Penicillin-binding protein 2a (Domain 2)"/>
    <property type="match status" value="1"/>
</dbReference>
<evidence type="ECO:0000313" key="8">
    <source>
        <dbReference type="EMBL" id="SDC67036.1"/>
    </source>
</evidence>
<dbReference type="InterPro" id="IPR012338">
    <property type="entry name" value="Beta-lactam/transpept-like"/>
</dbReference>
<dbReference type="SMART" id="SM00740">
    <property type="entry name" value="PASTA"/>
    <property type="match status" value="2"/>
</dbReference>
<dbReference type="GO" id="GO:0009002">
    <property type="term" value="F:serine-type D-Ala-D-Ala carboxypeptidase activity"/>
    <property type="evidence" value="ECO:0007669"/>
    <property type="project" value="UniProtKB-EC"/>
</dbReference>
<dbReference type="UniPathway" id="UPA00219"/>
<keyword evidence="9" id="KW-1185">Reference proteome</keyword>
<dbReference type="AlphaFoldDB" id="A0A1G6NIB0"/>
<comment type="catalytic activity">
    <reaction evidence="6">
        <text>Preferential cleavage: (Ac)2-L-Lys-D-Ala-|-D-Ala. Also transpeptidation of peptidyl-alanyl moieties that are N-acyl substituents of D-alanine.</text>
        <dbReference type="EC" id="3.4.16.4"/>
    </reaction>
</comment>
<dbReference type="Proteomes" id="UP000198666">
    <property type="component" value="Unassembled WGS sequence"/>
</dbReference>
<evidence type="ECO:0000256" key="4">
    <source>
        <dbReference type="ARBA" id="ARBA00012448"/>
    </source>
</evidence>